<accession>A0A917QXC7</accession>
<dbReference type="InterPro" id="IPR011006">
    <property type="entry name" value="CheY-like_superfamily"/>
</dbReference>
<dbReference type="Gene3D" id="3.40.50.2300">
    <property type="match status" value="1"/>
</dbReference>
<proteinExistence type="predicted"/>
<protein>
    <submittedName>
        <fullName evidence="8">DNA-binding response regulator</fullName>
    </submittedName>
</protein>
<dbReference type="InterPro" id="IPR039420">
    <property type="entry name" value="WalR-like"/>
</dbReference>
<keyword evidence="3 8" id="KW-0238">DNA-binding</keyword>
<evidence type="ECO:0000313" key="8">
    <source>
        <dbReference type="EMBL" id="GGK73053.1"/>
    </source>
</evidence>
<sequence>MIRVLIADDEPLIGAGIRTVLESAPGIEVVAQVTDGGAAVAEARARRVDVALIDIKMPRMDGLRAAEELRLQAPAVRTVMLTSFGDEANVLRALQGGVSGFVLKNCTAEELIRAVRAAHDGEAYLSPMVTRLVLGMVAPTEARQRREATQRLSALSPRETEIVHLVAEGMSNAGIGRRLNMSETTIKTYVSRILGKLGCSNRVQVALLVRDTRR</sequence>
<reference evidence="8" key="1">
    <citation type="journal article" date="2014" name="Int. J. Syst. Evol. Microbiol.">
        <title>Complete genome sequence of Corynebacterium casei LMG S-19264T (=DSM 44701T), isolated from a smear-ripened cheese.</title>
        <authorList>
            <consortium name="US DOE Joint Genome Institute (JGI-PGF)"/>
            <person name="Walter F."/>
            <person name="Albersmeier A."/>
            <person name="Kalinowski J."/>
            <person name="Ruckert C."/>
        </authorList>
    </citation>
    <scope>NUCLEOTIDE SEQUENCE</scope>
    <source>
        <strain evidence="8">JCM 13064</strain>
    </source>
</reference>
<evidence type="ECO:0000256" key="4">
    <source>
        <dbReference type="ARBA" id="ARBA00023163"/>
    </source>
</evidence>
<dbReference type="SUPFAM" id="SSF46894">
    <property type="entry name" value="C-terminal effector domain of the bipartite response regulators"/>
    <property type="match status" value="1"/>
</dbReference>
<dbReference type="EMBL" id="BMNT01000006">
    <property type="protein sequence ID" value="GGK73053.1"/>
    <property type="molecule type" value="Genomic_DNA"/>
</dbReference>
<dbReference type="PROSITE" id="PS50043">
    <property type="entry name" value="HTH_LUXR_2"/>
    <property type="match status" value="1"/>
</dbReference>
<evidence type="ECO:0000259" key="6">
    <source>
        <dbReference type="PROSITE" id="PS50043"/>
    </source>
</evidence>
<dbReference type="SMART" id="SM00448">
    <property type="entry name" value="REC"/>
    <property type="match status" value="1"/>
</dbReference>
<dbReference type="GO" id="GO:0006355">
    <property type="term" value="P:regulation of DNA-templated transcription"/>
    <property type="evidence" value="ECO:0007669"/>
    <property type="project" value="InterPro"/>
</dbReference>
<organism evidence="8 9">
    <name type="scientific">Sphaerisporangium melleum</name>
    <dbReference type="NCBI Taxonomy" id="321316"/>
    <lineage>
        <taxon>Bacteria</taxon>
        <taxon>Bacillati</taxon>
        <taxon>Actinomycetota</taxon>
        <taxon>Actinomycetes</taxon>
        <taxon>Streptosporangiales</taxon>
        <taxon>Streptosporangiaceae</taxon>
        <taxon>Sphaerisporangium</taxon>
    </lineage>
</organism>
<dbReference type="Proteomes" id="UP000645217">
    <property type="component" value="Unassembled WGS sequence"/>
</dbReference>
<feature type="domain" description="Response regulatory" evidence="7">
    <location>
        <begin position="3"/>
        <end position="119"/>
    </location>
</feature>
<dbReference type="PANTHER" id="PTHR43214:SF24">
    <property type="entry name" value="TRANSCRIPTIONAL REGULATORY PROTEIN NARL-RELATED"/>
    <property type="match status" value="1"/>
</dbReference>
<dbReference type="InterPro" id="IPR001789">
    <property type="entry name" value="Sig_transdc_resp-reg_receiver"/>
</dbReference>
<gene>
    <name evidence="8" type="ORF">GCM10007964_14860</name>
</gene>
<dbReference type="Pfam" id="PF00072">
    <property type="entry name" value="Response_reg"/>
    <property type="match status" value="1"/>
</dbReference>
<dbReference type="RefSeq" id="WP_189162181.1">
    <property type="nucleotide sequence ID" value="NZ_BMNT01000006.1"/>
</dbReference>
<name>A0A917QXC7_9ACTN</name>
<dbReference type="Pfam" id="PF00196">
    <property type="entry name" value="GerE"/>
    <property type="match status" value="1"/>
</dbReference>
<keyword evidence="2" id="KW-0805">Transcription regulation</keyword>
<evidence type="ECO:0000256" key="5">
    <source>
        <dbReference type="PROSITE-ProRule" id="PRU00169"/>
    </source>
</evidence>
<dbReference type="InterPro" id="IPR000792">
    <property type="entry name" value="Tscrpt_reg_LuxR_C"/>
</dbReference>
<dbReference type="CDD" id="cd17535">
    <property type="entry name" value="REC_NarL-like"/>
    <property type="match status" value="1"/>
</dbReference>
<dbReference type="GO" id="GO:0000160">
    <property type="term" value="P:phosphorelay signal transduction system"/>
    <property type="evidence" value="ECO:0007669"/>
    <property type="project" value="InterPro"/>
</dbReference>
<evidence type="ECO:0000256" key="1">
    <source>
        <dbReference type="ARBA" id="ARBA00022553"/>
    </source>
</evidence>
<dbReference type="GO" id="GO:0003677">
    <property type="term" value="F:DNA binding"/>
    <property type="evidence" value="ECO:0007669"/>
    <property type="project" value="UniProtKB-KW"/>
</dbReference>
<feature type="modified residue" description="4-aspartylphosphate" evidence="5">
    <location>
        <position position="54"/>
    </location>
</feature>
<dbReference type="InterPro" id="IPR058245">
    <property type="entry name" value="NreC/VraR/RcsB-like_REC"/>
</dbReference>
<reference evidence="8" key="2">
    <citation type="submission" date="2020-09" db="EMBL/GenBank/DDBJ databases">
        <authorList>
            <person name="Sun Q."/>
            <person name="Ohkuma M."/>
        </authorList>
    </citation>
    <scope>NUCLEOTIDE SEQUENCE</scope>
    <source>
        <strain evidence="8">JCM 13064</strain>
    </source>
</reference>
<dbReference type="InterPro" id="IPR016032">
    <property type="entry name" value="Sig_transdc_resp-reg_C-effctor"/>
</dbReference>
<dbReference type="CDD" id="cd06170">
    <property type="entry name" value="LuxR_C_like"/>
    <property type="match status" value="1"/>
</dbReference>
<dbReference type="AlphaFoldDB" id="A0A917QXC7"/>
<dbReference type="SUPFAM" id="SSF52172">
    <property type="entry name" value="CheY-like"/>
    <property type="match status" value="1"/>
</dbReference>
<keyword evidence="1 5" id="KW-0597">Phosphoprotein</keyword>
<evidence type="ECO:0000259" key="7">
    <source>
        <dbReference type="PROSITE" id="PS50110"/>
    </source>
</evidence>
<comment type="caution">
    <text evidence="8">The sequence shown here is derived from an EMBL/GenBank/DDBJ whole genome shotgun (WGS) entry which is preliminary data.</text>
</comment>
<dbReference type="SMART" id="SM00421">
    <property type="entry name" value="HTH_LUXR"/>
    <property type="match status" value="1"/>
</dbReference>
<dbReference type="PRINTS" id="PR00038">
    <property type="entry name" value="HTHLUXR"/>
</dbReference>
<dbReference type="PROSITE" id="PS50110">
    <property type="entry name" value="RESPONSE_REGULATORY"/>
    <property type="match status" value="1"/>
</dbReference>
<feature type="domain" description="HTH luxR-type" evidence="6">
    <location>
        <begin position="148"/>
        <end position="213"/>
    </location>
</feature>
<evidence type="ECO:0000256" key="2">
    <source>
        <dbReference type="ARBA" id="ARBA00023015"/>
    </source>
</evidence>
<evidence type="ECO:0000313" key="9">
    <source>
        <dbReference type="Proteomes" id="UP000645217"/>
    </source>
</evidence>
<keyword evidence="9" id="KW-1185">Reference proteome</keyword>
<dbReference type="PANTHER" id="PTHR43214">
    <property type="entry name" value="TWO-COMPONENT RESPONSE REGULATOR"/>
    <property type="match status" value="1"/>
</dbReference>
<evidence type="ECO:0000256" key="3">
    <source>
        <dbReference type="ARBA" id="ARBA00023125"/>
    </source>
</evidence>
<keyword evidence="4" id="KW-0804">Transcription</keyword>
<dbReference type="PROSITE" id="PS00622">
    <property type="entry name" value="HTH_LUXR_1"/>
    <property type="match status" value="1"/>
</dbReference>